<dbReference type="Gene3D" id="3.60.110.10">
    <property type="entry name" value="Carbon-nitrogen hydrolase"/>
    <property type="match status" value="1"/>
</dbReference>
<dbReference type="SUPFAM" id="SSF56317">
    <property type="entry name" value="Carbon-nitrogen hydrolase"/>
    <property type="match status" value="1"/>
</dbReference>
<evidence type="ECO:0000256" key="2">
    <source>
        <dbReference type="ARBA" id="ARBA00022801"/>
    </source>
</evidence>
<dbReference type="PANTHER" id="PTHR43674">
    <property type="entry name" value="NITRILASE C965.09-RELATED"/>
    <property type="match status" value="1"/>
</dbReference>
<dbReference type="InterPro" id="IPR001110">
    <property type="entry name" value="UPF0012_CS"/>
</dbReference>
<protein>
    <recommendedName>
        <fullName evidence="3">CN hydrolase domain-containing protein</fullName>
    </recommendedName>
</protein>
<dbReference type="GO" id="GO:0033388">
    <property type="term" value="P:putrescine biosynthetic process from arginine"/>
    <property type="evidence" value="ECO:0007669"/>
    <property type="project" value="TreeGrafter"/>
</dbReference>
<dbReference type="GO" id="GO:0050126">
    <property type="term" value="F:N-carbamoylputrescine amidase activity"/>
    <property type="evidence" value="ECO:0007669"/>
    <property type="project" value="TreeGrafter"/>
</dbReference>
<dbReference type="Pfam" id="PF00795">
    <property type="entry name" value="CN_hydrolase"/>
    <property type="match status" value="1"/>
</dbReference>
<organism evidence="4 5">
    <name type="scientific">Cryobacterium gelidum</name>
    <dbReference type="NCBI Taxonomy" id="1259164"/>
    <lineage>
        <taxon>Bacteria</taxon>
        <taxon>Bacillati</taxon>
        <taxon>Actinomycetota</taxon>
        <taxon>Actinomycetes</taxon>
        <taxon>Micrococcales</taxon>
        <taxon>Microbacteriaceae</taxon>
        <taxon>Cryobacterium</taxon>
    </lineage>
</organism>
<evidence type="ECO:0000313" key="5">
    <source>
        <dbReference type="Proteomes" id="UP000297983"/>
    </source>
</evidence>
<dbReference type="Proteomes" id="UP000297983">
    <property type="component" value="Unassembled WGS sequence"/>
</dbReference>
<dbReference type="AlphaFoldDB" id="A0A4R9AQZ9"/>
<evidence type="ECO:0000313" key="4">
    <source>
        <dbReference type="EMBL" id="TFD68177.1"/>
    </source>
</evidence>
<dbReference type="PANTHER" id="PTHR43674:SF2">
    <property type="entry name" value="BETA-UREIDOPROPIONASE"/>
    <property type="match status" value="1"/>
</dbReference>
<dbReference type="PROSITE" id="PS01227">
    <property type="entry name" value="UPF0012"/>
    <property type="match status" value="1"/>
</dbReference>
<sequence length="275" mass="29540">MDAPNTQVATDRTTRVRCHELAPIAGDFLANVAIIEAAILDAQHSGVQLLVLPELATSGYYLTADEARACAISADAALFNCWARMLSRDAVIVVGFVEKDGTALYNSVAVLTEAGPLAVYRKTHLWDSEVDLFVAGTDPAPVVDTPLGKLGILICYDLEFPEMPRNLALRGAEIIAVPTNWPLVPRPSGEHPPEVLQAMAAARSSSVAIVCCDRSGVERGNEWTQGTAIVGPDGWRLGSKSENGVLEASLTIGAMRTQIGPRNNVMTDRRPELYF</sequence>
<dbReference type="InterPro" id="IPR036526">
    <property type="entry name" value="C-N_Hydrolase_sf"/>
</dbReference>
<proteinExistence type="inferred from homology"/>
<dbReference type="RefSeq" id="WP_134552577.1">
    <property type="nucleotide sequence ID" value="NZ_SOHL01000027.1"/>
</dbReference>
<comment type="caution">
    <text evidence="4">The sequence shown here is derived from an EMBL/GenBank/DDBJ whole genome shotgun (WGS) entry which is preliminary data.</text>
</comment>
<reference evidence="4 5" key="1">
    <citation type="submission" date="2019-03" db="EMBL/GenBank/DDBJ databases">
        <title>Genomics of glacier-inhabiting Cryobacterium strains.</title>
        <authorList>
            <person name="Liu Q."/>
            <person name="Xin Y.-H."/>
        </authorList>
    </citation>
    <scope>NUCLEOTIDE SEQUENCE [LARGE SCALE GENOMIC DNA]</scope>
    <source>
        <strain evidence="4 5">Hz16</strain>
    </source>
</reference>
<evidence type="ECO:0000256" key="1">
    <source>
        <dbReference type="ARBA" id="ARBA00010613"/>
    </source>
</evidence>
<comment type="similarity">
    <text evidence="1">Belongs to the carbon-nitrogen hydrolase superfamily. NIT1/NIT2 family.</text>
</comment>
<evidence type="ECO:0000259" key="3">
    <source>
        <dbReference type="PROSITE" id="PS50263"/>
    </source>
</evidence>
<keyword evidence="5" id="KW-1185">Reference proteome</keyword>
<dbReference type="PROSITE" id="PS50263">
    <property type="entry name" value="CN_HYDROLASE"/>
    <property type="match status" value="1"/>
</dbReference>
<keyword evidence="2" id="KW-0378">Hydrolase</keyword>
<feature type="domain" description="CN hydrolase" evidence="3">
    <location>
        <begin position="14"/>
        <end position="252"/>
    </location>
</feature>
<gene>
    <name evidence="4" type="ORF">E3T50_13420</name>
</gene>
<dbReference type="InterPro" id="IPR050345">
    <property type="entry name" value="Aliph_Amidase/BUP"/>
</dbReference>
<name>A0A4R9AQZ9_9MICO</name>
<accession>A0A4R9AQZ9</accession>
<dbReference type="EMBL" id="SOHL01000027">
    <property type="protein sequence ID" value="TFD68177.1"/>
    <property type="molecule type" value="Genomic_DNA"/>
</dbReference>
<dbReference type="InterPro" id="IPR003010">
    <property type="entry name" value="C-N_Hydrolase"/>
</dbReference>